<keyword evidence="2" id="KW-0813">Transport</keyword>
<keyword evidence="11" id="KW-1185">Reference proteome</keyword>
<accession>A0A1E3NRV4</accession>
<evidence type="ECO:0000256" key="2">
    <source>
        <dbReference type="ARBA" id="ARBA00022448"/>
    </source>
</evidence>
<dbReference type="STRING" id="763406.A0A1E3NRV4"/>
<evidence type="ECO:0000313" key="10">
    <source>
        <dbReference type="EMBL" id="ODQ48857.1"/>
    </source>
</evidence>
<dbReference type="SMART" id="SM00320">
    <property type="entry name" value="WD40"/>
    <property type="match status" value="2"/>
</dbReference>
<dbReference type="Gene3D" id="2.130.10.10">
    <property type="entry name" value="YVTN repeat-like/Quinoprotein amine dehydrogenase"/>
    <property type="match status" value="1"/>
</dbReference>
<dbReference type="InterPro" id="IPR036322">
    <property type="entry name" value="WD40_repeat_dom_sf"/>
</dbReference>
<evidence type="ECO:0000256" key="9">
    <source>
        <dbReference type="SAM" id="MobiDB-lite"/>
    </source>
</evidence>
<dbReference type="AlphaFoldDB" id="A0A1E3NRV4"/>
<comment type="subcellular location">
    <subcellularLocation>
        <location evidence="1">Endomembrane system</location>
        <topology evidence="1">Peripheral membrane protein</topology>
    </subcellularLocation>
    <subcellularLocation>
        <location evidence="8">Vacuole membrane</location>
    </subcellularLocation>
</comment>
<protein>
    <recommendedName>
        <fullName evidence="12">Autophagy-related protein 18</fullName>
    </recommendedName>
</protein>
<dbReference type="GO" id="GO:0012505">
    <property type="term" value="C:endomembrane system"/>
    <property type="evidence" value="ECO:0007669"/>
    <property type="project" value="UniProtKB-SubCell"/>
</dbReference>
<evidence type="ECO:0000256" key="5">
    <source>
        <dbReference type="ARBA" id="ARBA00022737"/>
    </source>
</evidence>
<dbReference type="GeneID" id="30177037"/>
<dbReference type="InterPro" id="IPR048720">
    <property type="entry name" value="PROPPIN"/>
</dbReference>
<evidence type="ECO:0000256" key="3">
    <source>
        <dbReference type="ARBA" id="ARBA00022554"/>
    </source>
</evidence>
<dbReference type="RefSeq" id="XP_019019970.1">
    <property type="nucleotide sequence ID" value="XM_019160350.1"/>
</dbReference>
<dbReference type="GO" id="GO:0015031">
    <property type="term" value="P:protein transport"/>
    <property type="evidence" value="ECO:0007669"/>
    <property type="project" value="UniProtKB-KW"/>
</dbReference>
<evidence type="ECO:0008006" key="12">
    <source>
        <dbReference type="Google" id="ProtNLM"/>
    </source>
</evidence>
<name>A0A1E3NRV4_9ASCO</name>
<feature type="region of interest" description="Disordered" evidence="9">
    <location>
        <begin position="307"/>
        <end position="357"/>
    </location>
</feature>
<feature type="region of interest" description="Disordered" evidence="9">
    <location>
        <begin position="160"/>
        <end position="191"/>
    </location>
</feature>
<evidence type="ECO:0000256" key="7">
    <source>
        <dbReference type="ARBA" id="ARBA00025740"/>
    </source>
</evidence>
<dbReference type="Pfam" id="PF21032">
    <property type="entry name" value="PROPPIN"/>
    <property type="match status" value="2"/>
</dbReference>
<evidence type="ECO:0000256" key="8">
    <source>
        <dbReference type="ARBA" id="ARBA00037813"/>
    </source>
</evidence>
<feature type="compositionally biased region" description="Gly residues" evidence="9">
    <location>
        <begin position="160"/>
        <end position="171"/>
    </location>
</feature>
<reference evidence="10 11" key="1">
    <citation type="journal article" date="2016" name="Proc. Natl. Acad. Sci. U.S.A.">
        <title>Comparative genomics of biotechnologically important yeasts.</title>
        <authorList>
            <person name="Riley R."/>
            <person name="Haridas S."/>
            <person name="Wolfe K.H."/>
            <person name="Lopes M.R."/>
            <person name="Hittinger C.T."/>
            <person name="Goeker M."/>
            <person name="Salamov A.A."/>
            <person name="Wisecaver J.H."/>
            <person name="Long T.M."/>
            <person name="Calvey C.H."/>
            <person name="Aerts A.L."/>
            <person name="Barry K.W."/>
            <person name="Choi C."/>
            <person name="Clum A."/>
            <person name="Coughlan A.Y."/>
            <person name="Deshpande S."/>
            <person name="Douglass A.P."/>
            <person name="Hanson S.J."/>
            <person name="Klenk H.-P."/>
            <person name="LaButti K.M."/>
            <person name="Lapidus A."/>
            <person name="Lindquist E.A."/>
            <person name="Lipzen A.M."/>
            <person name="Meier-Kolthoff J.P."/>
            <person name="Ohm R.A."/>
            <person name="Otillar R.P."/>
            <person name="Pangilinan J.L."/>
            <person name="Peng Y."/>
            <person name="Rokas A."/>
            <person name="Rosa C.A."/>
            <person name="Scheuner C."/>
            <person name="Sibirny A.A."/>
            <person name="Slot J.C."/>
            <person name="Stielow J.B."/>
            <person name="Sun H."/>
            <person name="Kurtzman C.P."/>
            <person name="Blackwell M."/>
            <person name="Grigoriev I.V."/>
            <person name="Jeffries T.W."/>
        </authorList>
    </citation>
    <scope>NUCLEOTIDE SEQUENCE [LARGE SCALE GENOMIC DNA]</scope>
    <source>
        <strain evidence="10 11">NRRL Y-2026</strain>
    </source>
</reference>
<evidence type="ECO:0000256" key="4">
    <source>
        <dbReference type="ARBA" id="ARBA00022574"/>
    </source>
</evidence>
<evidence type="ECO:0000256" key="1">
    <source>
        <dbReference type="ARBA" id="ARBA00004184"/>
    </source>
</evidence>
<dbReference type="InterPro" id="IPR001680">
    <property type="entry name" value="WD40_rpt"/>
</dbReference>
<gene>
    <name evidence="10" type="ORF">PICMEDRAFT_14392</name>
</gene>
<dbReference type="OrthoDB" id="1667587at2759"/>
<evidence type="ECO:0000313" key="11">
    <source>
        <dbReference type="Proteomes" id="UP000094455"/>
    </source>
</evidence>
<keyword evidence="4" id="KW-0853">WD repeat</keyword>
<organism evidence="10 11">
    <name type="scientific">Pichia membranifaciens NRRL Y-2026</name>
    <dbReference type="NCBI Taxonomy" id="763406"/>
    <lineage>
        <taxon>Eukaryota</taxon>
        <taxon>Fungi</taxon>
        <taxon>Dikarya</taxon>
        <taxon>Ascomycota</taxon>
        <taxon>Saccharomycotina</taxon>
        <taxon>Pichiomycetes</taxon>
        <taxon>Pichiales</taxon>
        <taxon>Pichiaceae</taxon>
        <taxon>Pichia</taxon>
    </lineage>
</organism>
<evidence type="ECO:0000256" key="6">
    <source>
        <dbReference type="ARBA" id="ARBA00022927"/>
    </source>
</evidence>
<sequence length="479" mass="50905">MLTLLSFNQDRTCLAAASASSFAIYNCDPFDSCYRCAQHTVTIAEMLFSTSLVAIVDPAVGTSCLRIINTKKNSTICELAFPSRIVSVKMNRKRIVVFLATQVLIYDVSCMKLLQKIELSHPCVEANGTQHMACDLSSSDLSVLAFQQFDPLASSAGANGAGHANGTGNGGTNSSHGAGGEPYRDGAESDNLGSQSGNAVIFDALKLSPLCIINCHKTALQILTLSENGVLLASASKKGTIIRIFNTQTGSKLCEFRRGSLPASICSLSFNSNNTILACSSTTGTVHFFSVPDSVAQLGVSKDFASAPLSTPPTATMDSSVIDTPSTTSSSPSSPNKTVPVIPSNELPNSSSLTTEETDEVQKLMASVDNLERGGKHTSALQKTKNLTSMLWSQSKQYLPVQISSMLEPKRDYAFIRLPATGDSMIGLLENTCYIATADGMFLQYNIPSPSVADALSTTNTITNSPIECKLVKHHQVPL</sequence>
<dbReference type="Proteomes" id="UP000094455">
    <property type="component" value="Unassembled WGS sequence"/>
</dbReference>
<dbReference type="PANTHER" id="PTHR11227">
    <property type="entry name" value="WD-REPEAT PROTEIN INTERACTING WITH PHOSPHOINOSIDES WIPI -RELATED"/>
    <property type="match status" value="1"/>
</dbReference>
<keyword evidence="3" id="KW-0926">Vacuole</keyword>
<dbReference type="GO" id="GO:0005774">
    <property type="term" value="C:vacuolar membrane"/>
    <property type="evidence" value="ECO:0007669"/>
    <property type="project" value="UniProtKB-SubCell"/>
</dbReference>
<feature type="compositionally biased region" description="Low complexity" evidence="9">
    <location>
        <begin position="324"/>
        <end position="335"/>
    </location>
</feature>
<dbReference type="SUPFAM" id="SSF50978">
    <property type="entry name" value="WD40 repeat-like"/>
    <property type="match status" value="1"/>
</dbReference>
<keyword evidence="6" id="KW-0653">Protein transport</keyword>
<keyword evidence="5" id="KW-0677">Repeat</keyword>
<dbReference type="EMBL" id="KV454001">
    <property type="protein sequence ID" value="ODQ48857.1"/>
    <property type="molecule type" value="Genomic_DNA"/>
</dbReference>
<comment type="similarity">
    <text evidence="7">Belongs to the WD repeat PROPPIN family.</text>
</comment>
<feature type="compositionally biased region" description="Polar residues" evidence="9">
    <location>
        <begin position="346"/>
        <end position="355"/>
    </location>
</feature>
<dbReference type="InterPro" id="IPR015943">
    <property type="entry name" value="WD40/YVTN_repeat-like_dom_sf"/>
</dbReference>
<proteinExistence type="inferred from homology"/>
<feature type="compositionally biased region" description="Polar residues" evidence="9">
    <location>
        <begin position="308"/>
        <end position="323"/>
    </location>
</feature>